<dbReference type="STRING" id="665467.SAMN02982931_02681"/>
<accession>A0A1G6CS88</accession>
<dbReference type="RefSeq" id="WP_090876949.1">
    <property type="nucleotide sequence ID" value="NZ_FMXQ01000005.1"/>
</dbReference>
<keyword evidence="2" id="KW-1185">Reference proteome</keyword>
<dbReference type="EMBL" id="FMXQ01000005">
    <property type="protein sequence ID" value="SDB35741.1"/>
    <property type="molecule type" value="Genomic_DNA"/>
</dbReference>
<reference evidence="1 2" key="1">
    <citation type="submission" date="2016-10" db="EMBL/GenBank/DDBJ databases">
        <authorList>
            <person name="de Groot N.N."/>
        </authorList>
    </citation>
    <scope>NUCLEOTIDE SEQUENCE [LARGE SCALE GENOMIC DNA]</scope>
    <source>
        <strain evidence="1 2">ATCC 35022</strain>
    </source>
</reference>
<evidence type="ECO:0000313" key="1">
    <source>
        <dbReference type="EMBL" id="SDB35741.1"/>
    </source>
</evidence>
<proteinExistence type="predicted"/>
<evidence type="ECO:0000313" key="2">
    <source>
        <dbReference type="Proteomes" id="UP000199071"/>
    </source>
</evidence>
<dbReference type="AlphaFoldDB" id="A0A1G6CS88"/>
<gene>
    <name evidence="1" type="ORF">SAMN02982931_02681</name>
</gene>
<dbReference type="Proteomes" id="UP000199071">
    <property type="component" value="Unassembled WGS sequence"/>
</dbReference>
<name>A0A1G6CS88_9HYPH</name>
<sequence>MKTGSGALLIWNDIAPGAEATFRGWHDEEHIPERVAVPGFRHGRRLFSADAAPRWLTFYEADTASVFSSQPYLARLDSPTPRTVGILPSFRATQRMAGDVVAAVGEGRGAAVGTTRIWSPGMDADAETLRPLLSATLARPGVVAVAVVASDAAGTQRVTAERSLRAPDEAPPDIVLVVEAASENAIPDLAAETAALFPGAGRIAADRYAVEFALASA</sequence>
<organism evidence="1 2">
    <name type="scientific">Bauldia litoralis</name>
    <dbReference type="NCBI Taxonomy" id="665467"/>
    <lineage>
        <taxon>Bacteria</taxon>
        <taxon>Pseudomonadati</taxon>
        <taxon>Pseudomonadota</taxon>
        <taxon>Alphaproteobacteria</taxon>
        <taxon>Hyphomicrobiales</taxon>
        <taxon>Kaistiaceae</taxon>
        <taxon>Bauldia</taxon>
    </lineage>
</organism>
<protein>
    <submittedName>
        <fullName evidence="1">Uncharacterized protein</fullName>
    </submittedName>
</protein>